<comment type="caution">
    <text evidence="3">The sequence shown here is derived from an EMBL/GenBank/DDBJ whole genome shotgun (WGS) entry which is preliminary data.</text>
</comment>
<feature type="signal peptide" evidence="1">
    <location>
        <begin position="1"/>
        <end position="17"/>
    </location>
</feature>
<proteinExistence type="predicted"/>
<evidence type="ECO:0000259" key="2">
    <source>
        <dbReference type="Pfam" id="PF14771"/>
    </source>
</evidence>
<dbReference type="RefSeq" id="WP_377144937.1">
    <property type="nucleotide sequence ID" value="NZ_JBHTIA010000012.1"/>
</dbReference>
<protein>
    <submittedName>
        <fullName evidence="3">DUF4476 domain-containing protein</fullName>
    </submittedName>
</protein>
<name>A0ABW2ZKI0_9SPHI</name>
<gene>
    <name evidence="3" type="ORF">ACFQZI_17945</name>
</gene>
<dbReference type="EMBL" id="JBHTIA010000012">
    <property type="protein sequence ID" value="MFD0766748.1"/>
    <property type="molecule type" value="Genomic_DNA"/>
</dbReference>
<evidence type="ECO:0000256" key="1">
    <source>
        <dbReference type="SAM" id="SignalP"/>
    </source>
</evidence>
<reference evidence="4" key="1">
    <citation type="journal article" date="2019" name="Int. J. Syst. Evol. Microbiol.">
        <title>The Global Catalogue of Microorganisms (GCM) 10K type strain sequencing project: providing services to taxonomists for standard genome sequencing and annotation.</title>
        <authorList>
            <consortium name="The Broad Institute Genomics Platform"/>
            <consortium name="The Broad Institute Genome Sequencing Center for Infectious Disease"/>
            <person name="Wu L."/>
            <person name="Ma J."/>
        </authorList>
    </citation>
    <scope>NUCLEOTIDE SEQUENCE [LARGE SCALE GENOMIC DNA]</scope>
    <source>
        <strain evidence="4">CCUG 60742</strain>
    </source>
</reference>
<dbReference type="Pfam" id="PF14771">
    <property type="entry name" value="DUF4476"/>
    <property type="match status" value="1"/>
</dbReference>
<feature type="domain" description="DUF4476" evidence="2">
    <location>
        <begin position="42"/>
        <end position="132"/>
    </location>
</feature>
<keyword evidence="1" id="KW-0732">Signal</keyword>
<keyword evidence="4" id="KW-1185">Reference proteome</keyword>
<organism evidence="3 4">
    <name type="scientific">Mucilaginibacter lutimaris</name>
    <dbReference type="NCBI Taxonomy" id="931629"/>
    <lineage>
        <taxon>Bacteria</taxon>
        <taxon>Pseudomonadati</taxon>
        <taxon>Bacteroidota</taxon>
        <taxon>Sphingobacteriia</taxon>
        <taxon>Sphingobacteriales</taxon>
        <taxon>Sphingobacteriaceae</taxon>
        <taxon>Mucilaginibacter</taxon>
    </lineage>
</organism>
<evidence type="ECO:0000313" key="3">
    <source>
        <dbReference type="EMBL" id="MFD0766748.1"/>
    </source>
</evidence>
<dbReference type="Proteomes" id="UP001597073">
    <property type="component" value="Unassembled WGS sequence"/>
</dbReference>
<feature type="chain" id="PRO_5045889876" evidence="1">
    <location>
        <begin position="18"/>
        <end position="137"/>
    </location>
</feature>
<sequence length="137" mass="15594">MKLLLHILLLSATMAQANPASSVKATSPAISYDKIKHPEKAMPAEQAKAILKEMQQQRNDEEKIAVIKARLNSKEVGITINQLASFMNQFLTDDSKIAVAKYAFEYTTNYKSFLDLVNLFSREEYKDALEDFYKKNK</sequence>
<dbReference type="InterPro" id="IPR028011">
    <property type="entry name" value="DUF4476"/>
</dbReference>
<evidence type="ECO:0000313" key="4">
    <source>
        <dbReference type="Proteomes" id="UP001597073"/>
    </source>
</evidence>
<accession>A0ABW2ZKI0</accession>